<protein>
    <submittedName>
        <fullName evidence="2">Uncharacterized protein</fullName>
    </submittedName>
</protein>
<sequence>MGCAVVGAHEVPTPTPTPTPTECADRPEVTPTEDGGPGGPGGPGAVTDTDTPGAPRRREGKEESNSPRCGKVADAGLTRLRVPTTSPGEGCSRVCRLCVGLHGNGHPAPPRRTPRMPSASTISGDWPATLLRADDAAAASREWC</sequence>
<evidence type="ECO:0000313" key="2">
    <source>
        <dbReference type="EMBL" id="EZA55574.1"/>
    </source>
</evidence>
<keyword evidence="3" id="KW-1185">Reference proteome</keyword>
<proteinExistence type="predicted"/>
<dbReference type="EMBL" id="KK107199">
    <property type="protein sequence ID" value="EZA55574.1"/>
    <property type="molecule type" value="Genomic_DNA"/>
</dbReference>
<evidence type="ECO:0000313" key="3">
    <source>
        <dbReference type="Proteomes" id="UP000053097"/>
    </source>
</evidence>
<name>A0A026WKE7_OOCBI</name>
<organism evidence="2 3">
    <name type="scientific">Ooceraea biroi</name>
    <name type="common">Clonal raider ant</name>
    <name type="synonym">Cerapachys biroi</name>
    <dbReference type="NCBI Taxonomy" id="2015173"/>
    <lineage>
        <taxon>Eukaryota</taxon>
        <taxon>Metazoa</taxon>
        <taxon>Ecdysozoa</taxon>
        <taxon>Arthropoda</taxon>
        <taxon>Hexapoda</taxon>
        <taxon>Insecta</taxon>
        <taxon>Pterygota</taxon>
        <taxon>Neoptera</taxon>
        <taxon>Endopterygota</taxon>
        <taxon>Hymenoptera</taxon>
        <taxon>Apocrita</taxon>
        <taxon>Aculeata</taxon>
        <taxon>Formicoidea</taxon>
        <taxon>Formicidae</taxon>
        <taxon>Dorylinae</taxon>
        <taxon>Ooceraea</taxon>
    </lineage>
</organism>
<gene>
    <name evidence="2" type="ORF">X777_03829</name>
</gene>
<feature type="region of interest" description="Disordered" evidence="1">
    <location>
        <begin position="1"/>
        <end position="89"/>
    </location>
</feature>
<evidence type="ECO:0000256" key="1">
    <source>
        <dbReference type="SAM" id="MobiDB-lite"/>
    </source>
</evidence>
<feature type="compositionally biased region" description="Gly residues" evidence="1">
    <location>
        <begin position="35"/>
        <end position="44"/>
    </location>
</feature>
<reference evidence="2 3" key="1">
    <citation type="journal article" date="2014" name="Curr. Biol.">
        <title>The genome of the clonal raider ant Cerapachys biroi.</title>
        <authorList>
            <person name="Oxley P.R."/>
            <person name="Ji L."/>
            <person name="Fetter-Pruneda I."/>
            <person name="McKenzie S.K."/>
            <person name="Li C."/>
            <person name="Hu H."/>
            <person name="Zhang G."/>
            <person name="Kronauer D.J."/>
        </authorList>
    </citation>
    <scope>NUCLEOTIDE SEQUENCE [LARGE SCALE GENOMIC DNA]</scope>
</reference>
<feature type="region of interest" description="Disordered" evidence="1">
    <location>
        <begin position="103"/>
        <end position="125"/>
    </location>
</feature>
<dbReference type="AlphaFoldDB" id="A0A026WKE7"/>
<accession>A0A026WKE7</accession>
<feature type="compositionally biased region" description="Basic and acidic residues" evidence="1">
    <location>
        <begin position="56"/>
        <end position="65"/>
    </location>
</feature>
<dbReference type="Proteomes" id="UP000053097">
    <property type="component" value="Unassembled WGS sequence"/>
</dbReference>